<dbReference type="Pfam" id="PF14412">
    <property type="entry name" value="AHH"/>
    <property type="match status" value="1"/>
</dbReference>
<protein>
    <submittedName>
        <fullName evidence="1">Uncharacterized protein</fullName>
    </submittedName>
</protein>
<dbReference type="eggNOG" id="COG3209">
    <property type="taxonomic scope" value="Bacteria"/>
</dbReference>
<name>A0A089HRR8_PAEDU</name>
<reference evidence="1 2" key="1">
    <citation type="submission" date="2014-08" db="EMBL/GenBank/DDBJ databases">
        <title>Comparative genomics of the Paenibacillus odorifer group.</title>
        <authorList>
            <person name="den Bakker H.C."/>
            <person name="Tsai Y.-C."/>
            <person name="Martin N."/>
            <person name="Korlach J."/>
            <person name="Wiedmann M."/>
        </authorList>
    </citation>
    <scope>NUCLEOTIDE SEQUENCE [LARGE SCALE GENOMIC DNA]</scope>
    <source>
        <strain evidence="1 2">DSM 1735</strain>
    </source>
</reference>
<dbReference type="NCBIfam" id="TIGR03696">
    <property type="entry name" value="Rhs_assc_core"/>
    <property type="match status" value="1"/>
</dbReference>
<dbReference type="InterPro" id="IPR050708">
    <property type="entry name" value="T6SS_VgrG/RHS"/>
</dbReference>
<dbReference type="KEGG" id="pdu:PDUR_19095"/>
<dbReference type="Proteomes" id="UP000029409">
    <property type="component" value="Chromosome"/>
</dbReference>
<dbReference type="AlphaFoldDB" id="A0A089HRR8"/>
<evidence type="ECO:0000313" key="2">
    <source>
        <dbReference type="Proteomes" id="UP000029409"/>
    </source>
</evidence>
<accession>A0A089HRR8</accession>
<dbReference type="PRINTS" id="PR00394">
    <property type="entry name" value="RHSPROTEIN"/>
</dbReference>
<organism evidence="1 2">
    <name type="scientific">Paenibacillus durus</name>
    <name type="common">Paenibacillus azotofixans</name>
    <dbReference type="NCBI Taxonomy" id="44251"/>
    <lineage>
        <taxon>Bacteria</taxon>
        <taxon>Bacillati</taxon>
        <taxon>Bacillota</taxon>
        <taxon>Bacilli</taxon>
        <taxon>Bacillales</taxon>
        <taxon>Paenibacillaceae</taxon>
        <taxon>Paenibacillus</taxon>
    </lineage>
</organism>
<gene>
    <name evidence="1" type="ORF">PDUR_19095</name>
</gene>
<keyword evidence="2" id="KW-1185">Reference proteome</keyword>
<dbReference type="EMBL" id="CP009288">
    <property type="protein sequence ID" value="AIQ13787.1"/>
    <property type="molecule type" value="Genomic_DNA"/>
</dbReference>
<dbReference type="InterPro" id="IPR032871">
    <property type="entry name" value="AHH_dom_containing"/>
</dbReference>
<dbReference type="STRING" id="44251.PDUR_19095"/>
<dbReference type="Gene3D" id="2.180.10.10">
    <property type="entry name" value="RHS repeat-associated core"/>
    <property type="match status" value="1"/>
</dbReference>
<sequence length="184" mass="20693">MSVTLSGQYEDEEMGLYYNRFRYYSPHEGMYTQQDPIGLAGNNPTLYGYVHDPLTWIDPFGLSSTLLNKALQGIVGDKMQAHHIIPEEIWKANSGFFKQIGLGGKMDEAFNGILLPDSYKSAKAKGMDIIHSGSHPQYSDIVRSRALRIRQQFNMGIIVFLLKHNAAKLAGLPVRKLPDIMTVF</sequence>
<dbReference type="PANTHER" id="PTHR32305:SF15">
    <property type="entry name" value="PROTEIN RHSA-RELATED"/>
    <property type="match status" value="1"/>
</dbReference>
<dbReference type="PANTHER" id="PTHR32305">
    <property type="match status" value="1"/>
</dbReference>
<dbReference type="InterPro" id="IPR022385">
    <property type="entry name" value="Rhs_assc_core"/>
</dbReference>
<evidence type="ECO:0000313" key="1">
    <source>
        <dbReference type="EMBL" id="AIQ13787.1"/>
    </source>
</evidence>
<dbReference type="RefSeq" id="WP_042207580.1">
    <property type="nucleotide sequence ID" value="NZ_CP009288.1"/>
</dbReference>
<proteinExistence type="predicted"/>